<dbReference type="AlphaFoldDB" id="A0A8E2JFJ2"/>
<evidence type="ECO:0000313" key="1">
    <source>
        <dbReference type="EMBL" id="OCK80658.1"/>
    </source>
</evidence>
<proteinExistence type="predicted"/>
<organism evidence="1 2">
    <name type="scientific">Lepidopterella palustris CBS 459.81</name>
    <dbReference type="NCBI Taxonomy" id="1314670"/>
    <lineage>
        <taxon>Eukaryota</taxon>
        <taxon>Fungi</taxon>
        <taxon>Dikarya</taxon>
        <taxon>Ascomycota</taxon>
        <taxon>Pezizomycotina</taxon>
        <taxon>Dothideomycetes</taxon>
        <taxon>Pleosporomycetidae</taxon>
        <taxon>Mytilinidiales</taxon>
        <taxon>Argynnaceae</taxon>
        <taxon>Lepidopterella</taxon>
    </lineage>
</organism>
<dbReference type="EMBL" id="KV744951">
    <property type="protein sequence ID" value="OCK80658.1"/>
    <property type="molecule type" value="Genomic_DNA"/>
</dbReference>
<keyword evidence="2" id="KW-1185">Reference proteome</keyword>
<dbReference type="Proteomes" id="UP000250266">
    <property type="component" value="Unassembled WGS sequence"/>
</dbReference>
<protein>
    <submittedName>
        <fullName evidence="1">Uncharacterized protein</fullName>
    </submittedName>
</protein>
<evidence type="ECO:0000313" key="2">
    <source>
        <dbReference type="Proteomes" id="UP000250266"/>
    </source>
</evidence>
<name>A0A8E2JFJ2_9PEZI</name>
<accession>A0A8E2JFJ2</accession>
<sequence length="89" mass="10402">MLLACVLRTFRTCCSQPQREGVHFPSSRRGCCKPPRFSYSTVICLGSLQRVFHHHRHCRLLFLSFTLPCFSFSPSDSPMPVWRVRSERE</sequence>
<reference evidence="1 2" key="1">
    <citation type="journal article" date="2016" name="Nat. Commun.">
        <title>Ectomycorrhizal ecology is imprinted in the genome of the dominant symbiotic fungus Cenococcum geophilum.</title>
        <authorList>
            <consortium name="DOE Joint Genome Institute"/>
            <person name="Peter M."/>
            <person name="Kohler A."/>
            <person name="Ohm R.A."/>
            <person name="Kuo A."/>
            <person name="Krutzmann J."/>
            <person name="Morin E."/>
            <person name="Arend M."/>
            <person name="Barry K.W."/>
            <person name="Binder M."/>
            <person name="Choi C."/>
            <person name="Clum A."/>
            <person name="Copeland A."/>
            <person name="Grisel N."/>
            <person name="Haridas S."/>
            <person name="Kipfer T."/>
            <person name="LaButti K."/>
            <person name="Lindquist E."/>
            <person name="Lipzen A."/>
            <person name="Maire R."/>
            <person name="Meier B."/>
            <person name="Mihaltcheva S."/>
            <person name="Molinier V."/>
            <person name="Murat C."/>
            <person name="Poggeler S."/>
            <person name="Quandt C.A."/>
            <person name="Sperisen C."/>
            <person name="Tritt A."/>
            <person name="Tisserant E."/>
            <person name="Crous P.W."/>
            <person name="Henrissat B."/>
            <person name="Nehls U."/>
            <person name="Egli S."/>
            <person name="Spatafora J.W."/>
            <person name="Grigoriev I.V."/>
            <person name="Martin F.M."/>
        </authorList>
    </citation>
    <scope>NUCLEOTIDE SEQUENCE [LARGE SCALE GENOMIC DNA]</scope>
    <source>
        <strain evidence="1 2">CBS 459.81</strain>
    </source>
</reference>
<gene>
    <name evidence="1" type="ORF">K432DRAFT_38727</name>
</gene>